<proteinExistence type="predicted"/>
<evidence type="ECO:0000313" key="9">
    <source>
        <dbReference type="Proteomes" id="UP001183809"/>
    </source>
</evidence>
<keyword evidence="2" id="KW-1003">Cell membrane</keyword>
<evidence type="ECO:0000259" key="7">
    <source>
        <dbReference type="Pfam" id="PF13396"/>
    </source>
</evidence>
<feature type="domain" description="Cardiolipin synthase N-terminal" evidence="7">
    <location>
        <begin position="14"/>
        <end position="59"/>
    </location>
</feature>
<dbReference type="RefSeq" id="WP_311694496.1">
    <property type="nucleotide sequence ID" value="NZ_JAVREY010000009.1"/>
</dbReference>
<keyword evidence="9" id="KW-1185">Reference proteome</keyword>
<evidence type="ECO:0000256" key="3">
    <source>
        <dbReference type="ARBA" id="ARBA00022692"/>
    </source>
</evidence>
<gene>
    <name evidence="8" type="ORF">RM764_11040</name>
</gene>
<reference evidence="9" key="1">
    <citation type="submission" date="2023-07" db="EMBL/GenBank/DDBJ databases">
        <title>30 novel species of actinomycetes from the DSMZ collection.</title>
        <authorList>
            <person name="Nouioui I."/>
        </authorList>
    </citation>
    <scope>NUCLEOTIDE SEQUENCE [LARGE SCALE GENOMIC DNA]</scope>
    <source>
        <strain evidence="9">DSM 41699</strain>
    </source>
</reference>
<evidence type="ECO:0000256" key="1">
    <source>
        <dbReference type="ARBA" id="ARBA00004651"/>
    </source>
</evidence>
<dbReference type="Proteomes" id="UP001183809">
    <property type="component" value="Unassembled WGS sequence"/>
</dbReference>
<evidence type="ECO:0000256" key="6">
    <source>
        <dbReference type="SAM" id="Phobius"/>
    </source>
</evidence>
<dbReference type="EMBL" id="JAVREY010000009">
    <property type="protein sequence ID" value="MDT0463546.1"/>
    <property type="molecule type" value="Genomic_DNA"/>
</dbReference>
<dbReference type="InterPro" id="IPR027379">
    <property type="entry name" value="CLS_N"/>
</dbReference>
<keyword evidence="4 6" id="KW-1133">Transmembrane helix</keyword>
<feature type="transmembrane region" description="Helical" evidence="6">
    <location>
        <begin position="39"/>
        <end position="58"/>
    </location>
</feature>
<dbReference type="Pfam" id="PF13396">
    <property type="entry name" value="PLDc_N"/>
    <property type="match status" value="1"/>
</dbReference>
<evidence type="ECO:0000256" key="5">
    <source>
        <dbReference type="ARBA" id="ARBA00023136"/>
    </source>
</evidence>
<keyword evidence="3 6" id="KW-0812">Transmembrane</keyword>
<accession>A0ABU2TRU1</accession>
<keyword evidence="5 6" id="KW-0472">Membrane</keyword>
<organism evidence="8 9">
    <name type="scientific">Streptomyces gibsoniae</name>
    <dbReference type="NCBI Taxonomy" id="3075529"/>
    <lineage>
        <taxon>Bacteria</taxon>
        <taxon>Bacillati</taxon>
        <taxon>Actinomycetota</taxon>
        <taxon>Actinomycetes</taxon>
        <taxon>Kitasatosporales</taxon>
        <taxon>Streptomycetaceae</taxon>
        <taxon>Streptomyces</taxon>
    </lineage>
</organism>
<evidence type="ECO:0000256" key="2">
    <source>
        <dbReference type="ARBA" id="ARBA00022475"/>
    </source>
</evidence>
<comment type="caution">
    <text evidence="8">The sequence shown here is derived from an EMBL/GenBank/DDBJ whole genome shotgun (WGS) entry which is preliminary data.</text>
</comment>
<name>A0ABU2TRU1_9ACTN</name>
<sequence>MHYIAALVLIVLFAAYCIFVVSALRGALTSRLELLAKVVWIAVIFALPFLGSLLWHLVGKKSALA</sequence>
<protein>
    <submittedName>
        <fullName evidence="8">PLDc N-terminal domain-containing protein</fullName>
    </submittedName>
</protein>
<evidence type="ECO:0000313" key="8">
    <source>
        <dbReference type="EMBL" id="MDT0463546.1"/>
    </source>
</evidence>
<evidence type="ECO:0000256" key="4">
    <source>
        <dbReference type="ARBA" id="ARBA00022989"/>
    </source>
</evidence>
<comment type="subcellular location">
    <subcellularLocation>
        <location evidence="1">Cell membrane</location>
        <topology evidence="1">Multi-pass membrane protein</topology>
    </subcellularLocation>
</comment>